<feature type="transmembrane region" description="Helical" evidence="6">
    <location>
        <begin position="5"/>
        <end position="22"/>
    </location>
</feature>
<dbReference type="PANTHER" id="PTHR39087">
    <property type="entry name" value="UPF0104 MEMBRANE PROTEIN MJ1595"/>
    <property type="match status" value="1"/>
</dbReference>
<dbReference type="PANTHER" id="PTHR39087:SF2">
    <property type="entry name" value="UPF0104 MEMBRANE PROTEIN MJ1595"/>
    <property type="match status" value="1"/>
</dbReference>
<dbReference type="InterPro" id="IPR022791">
    <property type="entry name" value="L-PG_synthase/AglD"/>
</dbReference>
<feature type="transmembrane region" description="Helical" evidence="6">
    <location>
        <begin position="117"/>
        <end position="137"/>
    </location>
</feature>
<comment type="subcellular location">
    <subcellularLocation>
        <location evidence="1">Cell membrane</location>
        <topology evidence="1">Multi-pass membrane protein</topology>
    </subcellularLocation>
</comment>
<keyword evidence="8" id="KW-1185">Reference proteome</keyword>
<feature type="transmembrane region" description="Helical" evidence="6">
    <location>
        <begin position="282"/>
        <end position="306"/>
    </location>
</feature>
<feature type="transmembrane region" description="Helical" evidence="6">
    <location>
        <begin position="240"/>
        <end position="262"/>
    </location>
</feature>
<keyword evidence="2" id="KW-1003">Cell membrane</keyword>
<organism evidence="7 8">
    <name type="scientific">Leptospira fainei serovar Hurstbridge str. BUT 6</name>
    <dbReference type="NCBI Taxonomy" id="1193011"/>
    <lineage>
        <taxon>Bacteria</taxon>
        <taxon>Pseudomonadati</taxon>
        <taxon>Spirochaetota</taxon>
        <taxon>Spirochaetia</taxon>
        <taxon>Leptospirales</taxon>
        <taxon>Leptospiraceae</taxon>
        <taxon>Leptospira</taxon>
    </lineage>
</organism>
<dbReference type="GO" id="GO:0005886">
    <property type="term" value="C:plasma membrane"/>
    <property type="evidence" value="ECO:0007669"/>
    <property type="project" value="UniProtKB-SubCell"/>
</dbReference>
<protein>
    <submittedName>
        <fullName evidence="7">Membrane protein, PF03706 family</fullName>
    </submittedName>
</protein>
<dbReference type="Pfam" id="PF03706">
    <property type="entry name" value="LPG_synthase_TM"/>
    <property type="match status" value="1"/>
</dbReference>
<comment type="caution">
    <text evidence="7">The sequence shown here is derived from an EMBL/GenBank/DDBJ whole genome shotgun (WGS) entry which is preliminary data.</text>
</comment>
<dbReference type="OrthoDB" id="340957at2"/>
<dbReference type="RefSeq" id="WP_016548849.1">
    <property type="nucleotide sequence ID" value="NZ_AKWZ02000004.1"/>
</dbReference>
<evidence type="ECO:0000313" key="7">
    <source>
        <dbReference type="EMBL" id="EPG75139.1"/>
    </source>
</evidence>
<evidence type="ECO:0000256" key="1">
    <source>
        <dbReference type="ARBA" id="ARBA00004651"/>
    </source>
</evidence>
<keyword evidence="4 6" id="KW-1133">Transmembrane helix</keyword>
<evidence type="ECO:0000256" key="4">
    <source>
        <dbReference type="ARBA" id="ARBA00022989"/>
    </source>
</evidence>
<feature type="transmembrane region" description="Helical" evidence="6">
    <location>
        <begin position="37"/>
        <end position="58"/>
    </location>
</feature>
<accession>S3V3C8</accession>
<sequence length="322" mass="36017">MKKFFIGIIISVFALGFLFWKLDLSGFYNIQERWQPIYLIPFFMAVIWGLFLFSWRWYLLLGKKISFKTSVLSAYIGVGANQFLPARGGDIFRLYLCKKDSDSSYGSLVSSLFLEKVLDFAFIFSAGLGAFFLLGIHQDFVRFVLPLLGILSIVFTLIFVRLFYIKLARFGENVFAKFGKRNFFQDKLTPLITELGEFLTLKNAGKHGALTAATWLVGYGIHYTLLQYLVGIHLSPLETIFIMFCGAVGVMVPSAPSGAGVYHASITSGFVLLGRESSEGLVYATTVHLGQMMALGIITVILYSYWSFTGGSDRSKADPRTI</sequence>
<evidence type="ECO:0000256" key="2">
    <source>
        <dbReference type="ARBA" id="ARBA00022475"/>
    </source>
</evidence>
<evidence type="ECO:0000256" key="3">
    <source>
        <dbReference type="ARBA" id="ARBA00022692"/>
    </source>
</evidence>
<dbReference type="Proteomes" id="UP000014540">
    <property type="component" value="Unassembled WGS sequence"/>
</dbReference>
<feature type="transmembrane region" description="Helical" evidence="6">
    <location>
        <begin position="143"/>
        <end position="164"/>
    </location>
</feature>
<proteinExistence type="predicted"/>
<keyword evidence="3 6" id="KW-0812">Transmembrane</keyword>
<dbReference type="STRING" id="1193011.LEP1GSC058_0028"/>
<evidence type="ECO:0000256" key="6">
    <source>
        <dbReference type="SAM" id="Phobius"/>
    </source>
</evidence>
<dbReference type="EMBL" id="AKWZ02000004">
    <property type="protein sequence ID" value="EPG75139.1"/>
    <property type="molecule type" value="Genomic_DNA"/>
</dbReference>
<dbReference type="AlphaFoldDB" id="S3V3C8"/>
<dbReference type="NCBIfam" id="TIGR00374">
    <property type="entry name" value="flippase-like domain"/>
    <property type="match status" value="1"/>
</dbReference>
<keyword evidence="5 6" id="KW-0472">Membrane</keyword>
<reference evidence="7" key="1">
    <citation type="submission" date="2013-04" db="EMBL/GenBank/DDBJ databases">
        <authorList>
            <person name="Harkins D.M."/>
            <person name="Durkin A.S."/>
            <person name="Selengut J.D."/>
            <person name="Sanka R."/>
            <person name="DePew J."/>
            <person name="Purushe J."/>
            <person name="Ahmed A."/>
            <person name="van der Linden H."/>
            <person name="Goris M.G.A."/>
            <person name="Hartskeerl R.A."/>
            <person name="Vinetz J.M."/>
            <person name="Sutton G.G."/>
            <person name="Nelson W.C."/>
            <person name="Fouts D.E."/>
        </authorList>
    </citation>
    <scope>NUCLEOTIDE SEQUENCE [LARGE SCALE GENOMIC DNA]</scope>
    <source>
        <strain evidence="7">BUT 6</strain>
    </source>
</reference>
<evidence type="ECO:0000256" key="5">
    <source>
        <dbReference type="ARBA" id="ARBA00023136"/>
    </source>
</evidence>
<gene>
    <name evidence="7" type="ORF">LEP1GSC058_0028</name>
</gene>
<name>S3V3C8_9LEPT</name>
<evidence type="ECO:0000313" key="8">
    <source>
        <dbReference type="Proteomes" id="UP000014540"/>
    </source>
</evidence>